<dbReference type="AlphaFoldDB" id="A0A6H1ZGS7"/>
<proteinExistence type="predicted"/>
<reference evidence="1" key="1">
    <citation type="submission" date="2020-03" db="EMBL/GenBank/DDBJ databases">
        <title>The deep terrestrial virosphere.</title>
        <authorList>
            <person name="Holmfeldt K."/>
            <person name="Nilsson E."/>
            <person name="Simone D."/>
            <person name="Lopez-Fernandez M."/>
            <person name="Wu X."/>
            <person name="de Brujin I."/>
            <person name="Lundin D."/>
            <person name="Andersson A."/>
            <person name="Bertilsson S."/>
            <person name="Dopson M."/>
        </authorList>
    </citation>
    <scope>NUCLEOTIDE SEQUENCE</scope>
    <source>
        <strain evidence="1">TM448A00443</strain>
    </source>
</reference>
<dbReference type="EMBL" id="MT144012">
    <property type="protein sequence ID" value="QJA46475.1"/>
    <property type="molecule type" value="Genomic_DNA"/>
</dbReference>
<protein>
    <submittedName>
        <fullName evidence="1">Uncharacterized protein</fullName>
    </submittedName>
</protein>
<organism evidence="1">
    <name type="scientific">viral metagenome</name>
    <dbReference type="NCBI Taxonomy" id="1070528"/>
    <lineage>
        <taxon>unclassified sequences</taxon>
        <taxon>metagenomes</taxon>
        <taxon>organismal metagenomes</taxon>
    </lineage>
</organism>
<sequence>MKKIFLIILFLSCGSVYAQQTWTDTTATGAETRKYVSAQSTAIKGPLPVDIYITSALVDSLTGRATTLTSAVKSISTASDTLVSASTACKWVSITNFTAGSTLYIGGSAVSAANGFPLLYLDSITFAIKNLTGVYVIGSTTISVRYLYGN</sequence>
<accession>A0A6H1ZGS7</accession>
<gene>
    <name evidence="1" type="ORF">TM448A00443_0002</name>
</gene>
<name>A0A6H1ZGS7_9ZZZZ</name>
<evidence type="ECO:0000313" key="1">
    <source>
        <dbReference type="EMBL" id="QJA46475.1"/>
    </source>
</evidence>